<dbReference type="Gene3D" id="3.90.230.10">
    <property type="entry name" value="Creatinase/methionine aminopeptidase superfamily"/>
    <property type="match status" value="1"/>
</dbReference>
<evidence type="ECO:0000313" key="3">
    <source>
        <dbReference type="EMBL" id="AFM22520.1"/>
    </source>
</evidence>
<organism evidence="3 4">
    <name type="scientific">Acetomicrobium mobile (strain ATCC BAA-54 / DSM 13181 / JCM 12221 / NGA)</name>
    <name type="common">Anaerobaculum mobile</name>
    <dbReference type="NCBI Taxonomy" id="891968"/>
    <lineage>
        <taxon>Bacteria</taxon>
        <taxon>Thermotogati</taxon>
        <taxon>Synergistota</taxon>
        <taxon>Synergistia</taxon>
        <taxon>Synergistales</taxon>
        <taxon>Acetomicrobiaceae</taxon>
        <taxon>Acetomicrobium</taxon>
    </lineage>
</organism>
<dbReference type="CDD" id="cd01092">
    <property type="entry name" value="APP-like"/>
    <property type="match status" value="1"/>
</dbReference>
<sequence length="365" mass="40483">MNFEGRIEKLIKLLSNKGLDAAILTNRSNIRYFTGMRFNITSFSILFVSEKGNIVFLVPTLDYKRVKKDCWIRDIRQFPEDNPNYLAPLKKVLSDNMACQIGVEFPAISIEGENLIKEVTNAILVNIDNDLLTLRSIKTKEEVELIRASAKIADEAMTKALESVKEGMREYEVSAIALNVMMNEGAEGPSFEPFVMSGENAWLPQRFSSKKELKRGEMILFDMGCILDGYCSDITRTFSLGGLSDEQKELFKIAGEAQKSAVAAIKPGISGEDVDKVAREYIAQKGYGKHFPHLTGHGLGLSVHEMPMLDKGFEVVLEPGMVVTVEPGIYVEGIGAARIEDMVLVTEDGFSLLTSAPRDLIDIGR</sequence>
<accession>I4BZ13</accession>
<dbReference type="Pfam" id="PF00557">
    <property type="entry name" value="Peptidase_M24"/>
    <property type="match status" value="1"/>
</dbReference>
<evidence type="ECO:0000259" key="2">
    <source>
        <dbReference type="Pfam" id="PF01321"/>
    </source>
</evidence>
<dbReference type="InterPro" id="IPR000587">
    <property type="entry name" value="Creatinase_N"/>
</dbReference>
<dbReference type="InterPro" id="IPR000994">
    <property type="entry name" value="Pept_M24"/>
</dbReference>
<feature type="domain" description="Creatinase N-terminal" evidence="2">
    <location>
        <begin position="6"/>
        <end position="137"/>
    </location>
</feature>
<evidence type="ECO:0000313" key="4">
    <source>
        <dbReference type="Proteomes" id="UP000006061"/>
    </source>
</evidence>
<dbReference type="HOGENOM" id="CLU_017266_4_2_0"/>
<keyword evidence="3" id="KW-0031">Aminopeptidase</keyword>
<dbReference type="PRINTS" id="PR00599">
    <property type="entry name" value="MAPEPTIDASE"/>
</dbReference>
<dbReference type="PANTHER" id="PTHR46112:SF2">
    <property type="entry name" value="XAA-PRO AMINOPEPTIDASE P-RELATED"/>
    <property type="match status" value="1"/>
</dbReference>
<dbReference type="Pfam" id="PF01321">
    <property type="entry name" value="Creatinase_N"/>
    <property type="match status" value="1"/>
</dbReference>
<dbReference type="Proteomes" id="UP000006061">
    <property type="component" value="Chromosome"/>
</dbReference>
<dbReference type="STRING" id="891968.Anamo_1934"/>
<dbReference type="InterPro" id="IPR029149">
    <property type="entry name" value="Creatin/AminoP/Spt16_N"/>
</dbReference>
<dbReference type="SUPFAM" id="SSF53092">
    <property type="entry name" value="Creatinase/prolidase N-terminal domain"/>
    <property type="match status" value="1"/>
</dbReference>
<dbReference type="KEGG" id="amo:Anamo_1934"/>
<dbReference type="AlphaFoldDB" id="I4BZ13"/>
<dbReference type="InterPro" id="IPR050659">
    <property type="entry name" value="Peptidase_M24B"/>
</dbReference>
<keyword evidence="3" id="KW-0378">Hydrolase</keyword>
<dbReference type="GO" id="GO:0004177">
    <property type="term" value="F:aminopeptidase activity"/>
    <property type="evidence" value="ECO:0007669"/>
    <property type="project" value="UniProtKB-KW"/>
</dbReference>
<name>I4BZ13_ACEMN</name>
<reference evidence="4" key="1">
    <citation type="journal article" date="2013" name="Stand. Genomic Sci.">
        <title>Complete genome sequence of the moderate thermophile Anaerobaculum mobile type strain (NGA(T)).</title>
        <authorList>
            <person name="Mavromatis K."/>
            <person name="Stackebrandt E."/>
            <person name="Held B."/>
            <person name="Lapidus A."/>
            <person name="Nolan M."/>
            <person name="Lucas S."/>
            <person name="Hammon N."/>
            <person name="Deshpande S."/>
            <person name="Cheng J.F."/>
            <person name="Tapia R."/>
            <person name="Goodwin L.A."/>
            <person name="Pitluck S."/>
            <person name="Liolios K."/>
            <person name="Pagani I."/>
            <person name="Ivanova N."/>
            <person name="Mikhailova N."/>
            <person name="Huntemann M."/>
            <person name="Pati A."/>
            <person name="Chen A."/>
            <person name="Palaniappan K."/>
            <person name="Land M."/>
            <person name="Rohde M."/>
            <person name="Spring S."/>
            <person name="Goker M."/>
            <person name="Woyke T."/>
            <person name="Detter J.C."/>
            <person name="Bristow J."/>
            <person name="Eisen J.A."/>
            <person name="Markowitz V."/>
            <person name="Hugenholtz P."/>
            <person name="Klenk H.P."/>
            <person name="Kyrpides N.C."/>
        </authorList>
    </citation>
    <scope>NUCLEOTIDE SEQUENCE</scope>
    <source>
        <strain evidence="4">ATCC BAA-54 / DSM 13181 / NGA</strain>
    </source>
</reference>
<keyword evidence="4" id="KW-1185">Reference proteome</keyword>
<evidence type="ECO:0000259" key="1">
    <source>
        <dbReference type="Pfam" id="PF00557"/>
    </source>
</evidence>
<dbReference type="PANTHER" id="PTHR46112">
    <property type="entry name" value="AMINOPEPTIDASE"/>
    <property type="match status" value="1"/>
</dbReference>
<dbReference type="GO" id="GO:0008235">
    <property type="term" value="F:metalloexopeptidase activity"/>
    <property type="evidence" value="ECO:0007669"/>
    <property type="project" value="UniProtKB-ARBA"/>
</dbReference>
<dbReference type="eggNOG" id="COG0006">
    <property type="taxonomic scope" value="Bacteria"/>
</dbReference>
<dbReference type="SUPFAM" id="SSF55920">
    <property type="entry name" value="Creatinase/aminopeptidase"/>
    <property type="match status" value="1"/>
</dbReference>
<dbReference type="Gene3D" id="3.40.350.10">
    <property type="entry name" value="Creatinase/prolidase N-terminal domain"/>
    <property type="match status" value="1"/>
</dbReference>
<keyword evidence="3" id="KW-0645">Protease</keyword>
<dbReference type="PATRIC" id="fig|891968.3.peg.1920"/>
<feature type="domain" description="Peptidase M24" evidence="1">
    <location>
        <begin position="144"/>
        <end position="347"/>
    </location>
</feature>
<dbReference type="InterPro" id="IPR036005">
    <property type="entry name" value="Creatinase/aminopeptidase-like"/>
</dbReference>
<dbReference type="InterPro" id="IPR001714">
    <property type="entry name" value="Pept_M24_MAP"/>
</dbReference>
<protein>
    <submittedName>
        <fullName evidence="3">Xaa-Pro aminopeptidase</fullName>
    </submittedName>
</protein>
<proteinExistence type="predicted"/>
<dbReference type="EMBL" id="CP003198">
    <property type="protein sequence ID" value="AFM22520.1"/>
    <property type="molecule type" value="Genomic_DNA"/>
</dbReference>
<gene>
    <name evidence="3" type="ordered locus">Anamo_1934</name>
</gene>